<accession>A0ABZ2Z2B2</accession>
<organism evidence="2 3">
    <name type="scientific">Chitinophaga caseinilytica</name>
    <dbReference type="NCBI Taxonomy" id="2267521"/>
    <lineage>
        <taxon>Bacteria</taxon>
        <taxon>Pseudomonadati</taxon>
        <taxon>Bacteroidota</taxon>
        <taxon>Chitinophagia</taxon>
        <taxon>Chitinophagales</taxon>
        <taxon>Chitinophagaceae</taxon>
        <taxon>Chitinophaga</taxon>
    </lineage>
</organism>
<evidence type="ECO:0000313" key="2">
    <source>
        <dbReference type="EMBL" id="WZN45818.1"/>
    </source>
</evidence>
<proteinExistence type="predicted"/>
<sequence>MKKQFTSTLRRYGALVPMLFLLFVSACSKKGDPGPKGDNGKDGNANVMVFNFGPQTITSAINLTIDVSRGKMDSSMILVFYNPETELESAWYPMPGVGSGSLYETRFLTYQSGTSPSRYTVAIRLMTLAGAAYATQVKFRKLRIFVVPANTMVNARQAPLADYSDYAAVLRYYGIAAL</sequence>
<evidence type="ECO:0000256" key="1">
    <source>
        <dbReference type="SAM" id="SignalP"/>
    </source>
</evidence>
<reference evidence="2 3" key="1">
    <citation type="submission" date="2024-03" db="EMBL/GenBank/DDBJ databases">
        <title>Chitinophaga caseinilytica sp. nov., a casein hydrolysing bacterium isolated from forest soil.</title>
        <authorList>
            <person name="Lee D.S."/>
            <person name="Han D.M."/>
            <person name="Baek J.H."/>
            <person name="Choi D.G."/>
            <person name="Jeon J.H."/>
            <person name="Jeon C.O."/>
        </authorList>
    </citation>
    <scope>NUCLEOTIDE SEQUENCE [LARGE SCALE GENOMIC DNA]</scope>
    <source>
        <strain evidence="2 3">KACC 19118</strain>
    </source>
</reference>
<dbReference type="RefSeq" id="WP_341840563.1">
    <property type="nucleotide sequence ID" value="NZ_CP149792.1"/>
</dbReference>
<evidence type="ECO:0000313" key="3">
    <source>
        <dbReference type="Proteomes" id="UP001449657"/>
    </source>
</evidence>
<name>A0ABZ2Z2B2_9BACT</name>
<keyword evidence="1" id="KW-0732">Signal</keyword>
<keyword evidence="3" id="KW-1185">Reference proteome</keyword>
<feature type="chain" id="PRO_5047236262" evidence="1">
    <location>
        <begin position="27"/>
        <end position="178"/>
    </location>
</feature>
<feature type="signal peptide" evidence="1">
    <location>
        <begin position="1"/>
        <end position="26"/>
    </location>
</feature>
<dbReference type="PROSITE" id="PS51257">
    <property type="entry name" value="PROKAR_LIPOPROTEIN"/>
    <property type="match status" value="1"/>
</dbReference>
<gene>
    <name evidence="2" type="ORF">WJU22_23240</name>
</gene>
<dbReference type="Proteomes" id="UP001449657">
    <property type="component" value="Chromosome"/>
</dbReference>
<protein>
    <submittedName>
        <fullName evidence="2">Uncharacterized protein</fullName>
    </submittedName>
</protein>
<dbReference type="EMBL" id="CP150096">
    <property type="protein sequence ID" value="WZN45818.1"/>
    <property type="molecule type" value="Genomic_DNA"/>
</dbReference>